<sequence>MKHLSTLPHPETEALLALMDQFVTLWNRKDPAQFGTLFTEEAEFVDIVGQIARGRDAIVAQHRFPFAVVNKLAVLRLHELYMRPLAPHLVLISAHWVLNGSTTPDGKPLPPRAGVLQVICRCEQGDWQITLVHNTDTSGVPKGVPTTELRFFE</sequence>
<feature type="domain" description="DUF4440" evidence="1">
    <location>
        <begin position="16"/>
        <end position="129"/>
    </location>
</feature>
<protein>
    <recommendedName>
        <fullName evidence="1">DUF4440 domain-containing protein</fullName>
    </recommendedName>
</protein>
<dbReference type="InterPro" id="IPR032710">
    <property type="entry name" value="NTF2-like_dom_sf"/>
</dbReference>
<name>A0A1G9IZ08_9BACT</name>
<dbReference type="InterPro" id="IPR011944">
    <property type="entry name" value="Steroid_delta5-4_isomerase"/>
</dbReference>
<dbReference type="Pfam" id="PF14534">
    <property type="entry name" value="DUF4440"/>
    <property type="match status" value="1"/>
</dbReference>
<dbReference type="OrthoDB" id="979496at2"/>
<dbReference type="AlphaFoldDB" id="A0A1G9IZ08"/>
<gene>
    <name evidence="2" type="ORF">SAMN05421823_105154</name>
</gene>
<accession>A0A1G9IZ08</accession>
<proteinExistence type="predicted"/>
<dbReference type="EMBL" id="FNFO01000005">
    <property type="protein sequence ID" value="SDL30499.1"/>
    <property type="molecule type" value="Genomic_DNA"/>
</dbReference>
<dbReference type="STRING" id="1075417.SAMN05421823_105154"/>
<dbReference type="Proteomes" id="UP000198510">
    <property type="component" value="Unassembled WGS sequence"/>
</dbReference>
<dbReference type="NCBIfam" id="TIGR02246">
    <property type="entry name" value="SgcJ/EcaC family oxidoreductase"/>
    <property type="match status" value="1"/>
</dbReference>
<evidence type="ECO:0000259" key="1">
    <source>
        <dbReference type="Pfam" id="PF14534"/>
    </source>
</evidence>
<evidence type="ECO:0000313" key="2">
    <source>
        <dbReference type="EMBL" id="SDL30499.1"/>
    </source>
</evidence>
<reference evidence="2 3" key="1">
    <citation type="submission" date="2016-10" db="EMBL/GenBank/DDBJ databases">
        <authorList>
            <person name="de Groot N.N."/>
        </authorList>
    </citation>
    <scope>NUCLEOTIDE SEQUENCE [LARGE SCALE GENOMIC DNA]</scope>
    <source>
        <strain evidence="2 3">DSM 25186</strain>
    </source>
</reference>
<dbReference type="InterPro" id="IPR027843">
    <property type="entry name" value="DUF4440"/>
</dbReference>
<evidence type="ECO:0000313" key="3">
    <source>
        <dbReference type="Proteomes" id="UP000198510"/>
    </source>
</evidence>
<dbReference type="Gene3D" id="3.10.450.50">
    <property type="match status" value="1"/>
</dbReference>
<keyword evidence="3" id="KW-1185">Reference proteome</keyword>
<dbReference type="RefSeq" id="WP_089683167.1">
    <property type="nucleotide sequence ID" value="NZ_FNFO01000005.1"/>
</dbReference>
<dbReference type="SUPFAM" id="SSF54427">
    <property type="entry name" value="NTF2-like"/>
    <property type="match status" value="1"/>
</dbReference>
<organism evidence="2 3">
    <name type="scientific">Catalinimonas alkaloidigena</name>
    <dbReference type="NCBI Taxonomy" id="1075417"/>
    <lineage>
        <taxon>Bacteria</taxon>
        <taxon>Pseudomonadati</taxon>
        <taxon>Bacteroidota</taxon>
        <taxon>Cytophagia</taxon>
        <taxon>Cytophagales</taxon>
        <taxon>Catalimonadaceae</taxon>
        <taxon>Catalinimonas</taxon>
    </lineage>
</organism>